<reference evidence="1 2" key="1">
    <citation type="submission" date="2020-08" db="EMBL/GenBank/DDBJ databases">
        <title>Genomic Encyclopedia of Type Strains, Phase IV (KMG-V): Genome sequencing to study the core and pangenomes of soil and plant-associated prokaryotes.</title>
        <authorList>
            <person name="Whitman W."/>
        </authorList>
    </citation>
    <scope>NUCLEOTIDE SEQUENCE [LARGE SCALE GENOMIC DNA]</scope>
    <source>
        <strain evidence="1 2">34/80</strain>
    </source>
</reference>
<dbReference type="RefSeq" id="WP_184639630.1">
    <property type="nucleotide sequence ID" value="NZ_JACIFZ010000003.1"/>
</dbReference>
<evidence type="ECO:0000313" key="1">
    <source>
        <dbReference type="EMBL" id="MBB4222813.1"/>
    </source>
</evidence>
<gene>
    <name evidence="1" type="ORF">GGD71_003593</name>
</gene>
<accession>A0A840FM18</accession>
<organism evidence="1 2">
    <name type="scientific">Variovorax guangxiensis</name>
    <dbReference type="NCBI Taxonomy" id="1775474"/>
    <lineage>
        <taxon>Bacteria</taxon>
        <taxon>Pseudomonadati</taxon>
        <taxon>Pseudomonadota</taxon>
        <taxon>Betaproteobacteria</taxon>
        <taxon>Burkholderiales</taxon>
        <taxon>Comamonadaceae</taxon>
        <taxon>Variovorax</taxon>
    </lineage>
</organism>
<evidence type="ECO:0000313" key="2">
    <source>
        <dbReference type="Proteomes" id="UP000524450"/>
    </source>
</evidence>
<name>A0A840FM18_9BURK</name>
<evidence type="ECO:0008006" key="3">
    <source>
        <dbReference type="Google" id="ProtNLM"/>
    </source>
</evidence>
<sequence>MSLVLALTLASANAQGCSRVIQITLDFQEDSAQLESKQILRLARWLVDVRGLFQYGDADVEGVAVGNEAGKDRKELARRRADAAASALKTLLGGLPIHSSSNVYPTDFIRSSGNYAVVQLNPVNAPDCSPVPIPGFKY</sequence>
<dbReference type="EMBL" id="JACIFZ010000003">
    <property type="protein sequence ID" value="MBB4222813.1"/>
    <property type="molecule type" value="Genomic_DNA"/>
</dbReference>
<comment type="caution">
    <text evidence="1">The sequence shown here is derived from an EMBL/GenBank/DDBJ whole genome shotgun (WGS) entry which is preliminary data.</text>
</comment>
<dbReference type="AlphaFoldDB" id="A0A840FM18"/>
<protein>
    <recommendedName>
        <fullName evidence="3">OmpA-like domain-containing protein</fullName>
    </recommendedName>
</protein>
<dbReference type="Proteomes" id="UP000524450">
    <property type="component" value="Unassembled WGS sequence"/>
</dbReference>
<proteinExistence type="predicted"/>